<protein>
    <submittedName>
        <fullName evidence="2">Uncharacterized protein</fullName>
    </submittedName>
</protein>
<proteinExistence type="predicted"/>
<evidence type="ECO:0000256" key="1">
    <source>
        <dbReference type="SAM" id="SignalP"/>
    </source>
</evidence>
<dbReference type="AlphaFoldDB" id="A0A438M0X6"/>
<sequence length="383" mass="41127">MTRRFRRRALSLILATSVALPQATPAAHADPRRPASIEAWQQSTSVRLQADGSLSDVLAISSSDVWAVGQQEIWDVWKNRGTIRHWNGTRWTEVAIRDATAAGNLRSVAAAGSSDVWAVGDGHDGLPYLAHGDVNGFDRVRPQGPRADNGLGDPQPLLRAGDWLGGVDAKQGKVVVVGSRDTRGLILTGQGNTWSAQETKEEGALYAVAGGFAVGDTGTEPLVVHYSGGSWKSMPLPSIPGGYLRDIRADSAKRAVAVGGVYRGPSDISPLVLTWNGKRWKQQELPESDARLYGVTGDGKGRYWMAGYDPARAAEPFMLRCEKGSCEIIRGEAEQGRSTVRLQAVAYLAGKSTVWAVGHAVDTRDRYTDVVESFGPKPAEAKS</sequence>
<dbReference type="InterPro" id="IPR006311">
    <property type="entry name" value="TAT_signal"/>
</dbReference>
<organism evidence="2 3">
    <name type="scientific">Nonomuraea polychroma</name>
    <dbReference type="NCBI Taxonomy" id="46176"/>
    <lineage>
        <taxon>Bacteria</taxon>
        <taxon>Bacillati</taxon>
        <taxon>Actinomycetota</taxon>
        <taxon>Actinomycetes</taxon>
        <taxon>Streptosporangiales</taxon>
        <taxon>Streptosporangiaceae</taxon>
        <taxon>Nonomuraea</taxon>
    </lineage>
</organism>
<keyword evidence="1" id="KW-0732">Signal</keyword>
<dbReference type="PROSITE" id="PS51318">
    <property type="entry name" value="TAT"/>
    <property type="match status" value="1"/>
</dbReference>
<evidence type="ECO:0000313" key="3">
    <source>
        <dbReference type="Proteomes" id="UP000284824"/>
    </source>
</evidence>
<dbReference type="Proteomes" id="UP000284824">
    <property type="component" value="Unassembled WGS sequence"/>
</dbReference>
<gene>
    <name evidence="2" type="ORF">EDD27_1739</name>
</gene>
<evidence type="ECO:0000313" key="2">
    <source>
        <dbReference type="EMBL" id="RVX39382.1"/>
    </source>
</evidence>
<reference evidence="2 3" key="1">
    <citation type="submission" date="2019-01" db="EMBL/GenBank/DDBJ databases">
        <title>Sequencing the genomes of 1000 actinobacteria strains.</title>
        <authorList>
            <person name="Klenk H.-P."/>
        </authorList>
    </citation>
    <scope>NUCLEOTIDE SEQUENCE [LARGE SCALE GENOMIC DNA]</scope>
    <source>
        <strain evidence="2 3">DSM 43925</strain>
    </source>
</reference>
<dbReference type="EMBL" id="SAUN01000001">
    <property type="protein sequence ID" value="RVX39382.1"/>
    <property type="molecule type" value="Genomic_DNA"/>
</dbReference>
<name>A0A438M0X6_9ACTN</name>
<dbReference type="RefSeq" id="WP_241563921.1">
    <property type="nucleotide sequence ID" value="NZ_SAUN01000001.1"/>
</dbReference>
<feature type="chain" id="PRO_5019056480" evidence="1">
    <location>
        <begin position="30"/>
        <end position="383"/>
    </location>
</feature>
<keyword evidence="3" id="KW-1185">Reference proteome</keyword>
<feature type="signal peptide" evidence="1">
    <location>
        <begin position="1"/>
        <end position="29"/>
    </location>
</feature>
<accession>A0A438M0X6</accession>
<comment type="caution">
    <text evidence="2">The sequence shown here is derived from an EMBL/GenBank/DDBJ whole genome shotgun (WGS) entry which is preliminary data.</text>
</comment>